<keyword evidence="3" id="KW-1185">Reference proteome</keyword>
<feature type="region of interest" description="Disordered" evidence="1">
    <location>
        <begin position="160"/>
        <end position="186"/>
    </location>
</feature>
<reference evidence="2 3" key="1">
    <citation type="journal article" date="2024" name="J Genomics">
        <title>Draft genome sequencing and assembly of Favolaschia claudopus CIRM-BRFM 2984 isolated from oak limbs.</title>
        <authorList>
            <person name="Navarro D."/>
            <person name="Drula E."/>
            <person name="Chaduli D."/>
            <person name="Cazenave R."/>
            <person name="Ahrendt S."/>
            <person name="Wang J."/>
            <person name="Lipzen A."/>
            <person name="Daum C."/>
            <person name="Barry K."/>
            <person name="Grigoriev I.V."/>
            <person name="Favel A."/>
            <person name="Rosso M.N."/>
            <person name="Martin F."/>
        </authorList>
    </citation>
    <scope>NUCLEOTIDE SEQUENCE [LARGE SCALE GENOMIC DNA]</scope>
    <source>
        <strain evidence="2 3">CIRM-BRFM 2984</strain>
    </source>
</reference>
<evidence type="ECO:0000256" key="1">
    <source>
        <dbReference type="SAM" id="MobiDB-lite"/>
    </source>
</evidence>
<accession>A0AAW0C9C5</accession>
<organism evidence="2 3">
    <name type="scientific">Favolaschia claudopus</name>
    <dbReference type="NCBI Taxonomy" id="2862362"/>
    <lineage>
        <taxon>Eukaryota</taxon>
        <taxon>Fungi</taxon>
        <taxon>Dikarya</taxon>
        <taxon>Basidiomycota</taxon>
        <taxon>Agaricomycotina</taxon>
        <taxon>Agaricomycetes</taxon>
        <taxon>Agaricomycetidae</taxon>
        <taxon>Agaricales</taxon>
        <taxon>Marasmiineae</taxon>
        <taxon>Mycenaceae</taxon>
        <taxon>Favolaschia</taxon>
    </lineage>
</organism>
<dbReference type="Proteomes" id="UP001362999">
    <property type="component" value="Unassembled WGS sequence"/>
</dbReference>
<feature type="region of interest" description="Disordered" evidence="1">
    <location>
        <begin position="386"/>
        <end position="426"/>
    </location>
</feature>
<feature type="compositionally biased region" description="Basic and acidic residues" evidence="1">
    <location>
        <begin position="404"/>
        <end position="413"/>
    </location>
</feature>
<evidence type="ECO:0000313" key="3">
    <source>
        <dbReference type="Proteomes" id="UP001362999"/>
    </source>
</evidence>
<proteinExistence type="predicted"/>
<sequence>MAPKPKHAHVARAASPVEALLRDRVGPPAKAAFKNHECRYGHTHKFRLIVGAGNAMNIAVWELFCDQNVCKPERGDPHPLETRQFLHGLADDYRELYPWVDKLVDGLEKARNALQAPPNVPALPPDTAAKIATKLQTARDIIAQLDARDVPANPSILSKTVASRSQHTAGQNGQNQIRRNAGNSRVSICTKNRGEKNSAMNNRNVGKQSLLGDCHSWSTYALDKGKVTARPSSQIQTRSQTRAASVDIYSVASSQPVDDGEMTVLMPQCLPGQEFVEDGDARLIHGVIFYSADAKPLEVYFHVPRDSCFQFSKYELPGRCANLSYERYSARRDTYAAAAPDCNLLSAGRYVVYRKAGLSQAQCPGLRAWEQKSSESAAAARKTVLSSQPVASSSQATLVDSDSSPDKKRKADDAGGAQKRRKTSVE</sequence>
<dbReference type="EMBL" id="JAWWNJ010000019">
    <property type="protein sequence ID" value="KAK7035597.1"/>
    <property type="molecule type" value="Genomic_DNA"/>
</dbReference>
<protein>
    <submittedName>
        <fullName evidence="2">Uncharacterized protein</fullName>
    </submittedName>
</protein>
<comment type="caution">
    <text evidence="2">The sequence shown here is derived from an EMBL/GenBank/DDBJ whole genome shotgun (WGS) entry which is preliminary data.</text>
</comment>
<gene>
    <name evidence="2" type="ORF">R3P38DRAFT_2771223</name>
</gene>
<name>A0AAW0C9C5_9AGAR</name>
<dbReference type="AlphaFoldDB" id="A0AAW0C9C5"/>
<feature type="compositionally biased region" description="Polar residues" evidence="1">
    <location>
        <begin position="386"/>
        <end position="402"/>
    </location>
</feature>
<evidence type="ECO:0000313" key="2">
    <source>
        <dbReference type="EMBL" id="KAK7035597.1"/>
    </source>
</evidence>